<dbReference type="InterPro" id="IPR029071">
    <property type="entry name" value="Ubiquitin-like_domsf"/>
</dbReference>
<feature type="coiled-coil region" evidence="5">
    <location>
        <begin position="376"/>
        <end position="413"/>
    </location>
</feature>
<dbReference type="GO" id="GO:0019901">
    <property type="term" value="F:protein kinase binding"/>
    <property type="evidence" value="ECO:0007669"/>
    <property type="project" value="TreeGrafter"/>
</dbReference>
<dbReference type="Gene3D" id="3.10.20.90">
    <property type="entry name" value="Phosphatidylinositol 3-kinase Catalytic Subunit, Chain A, domain 1"/>
    <property type="match status" value="1"/>
</dbReference>
<dbReference type="SUPFAM" id="SSF54236">
    <property type="entry name" value="Ubiquitin-like"/>
    <property type="match status" value="1"/>
</dbReference>
<dbReference type="GO" id="GO:0034727">
    <property type="term" value="P:piecemeal microautophagy of the nucleus"/>
    <property type="evidence" value="ECO:0007669"/>
    <property type="project" value="TreeGrafter"/>
</dbReference>
<dbReference type="GO" id="GO:0034517">
    <property type="term" value="P:ribophagy"/>
    <property type="evidence" value="ECO:0007669"/>
    <property type="project" value="TreeGrafter"/>
</dbReference>
<dbReference type="Pfam" id="PF00240">
    <property type="entry name" value="ubiquitin"/>
    <property type="match status" value="1"/>
</dbReference>
<dbReference type="GO" id="GO:0000422">
    <property type="term" value="P:autophagy of mitochondrion"/>
    <property type="evidence" value="ECO:0007669"/>
    <property type="project" value="TreeGrafter"/>
</dbReference>
<keyword evidence="4 5" id="KW-0175">Coiled coil</keyword>
<dbReference type="Pfam" id="PF04108">
    <property type="entry name" value="ATG17_like"/>
    <property type="match status" value="1"/>
</dbReference>
<organism evidence="7">
    <name type="scientific">Norrisiella sphaerica</name>
    <dbReference type="NCBI Taxonomy" id="552664"/>
    <lineage>
        <taxon>Eukaryota</taxon>
        <taxon>Sar</taxon>
        <taxon>Rhizaria</taxon>
        <taxon>Cercozoa</taxon>
        <taxon>Chlorarachniophyceae</taxon>
        <taxon>Norrisiella</taxon>
    </lineage>
</organism>
<dbReference type="GO" id="GO:0034045">
    <property type="term" value="C:phagophore assembly site membrane"/>
    <property type="evidence" value="ECO:0007669"/>
    <property type="project" value="TreeGrafter"/>
</dbReference>
<evidence type="ECO:0000256" key="1">
    <source>
        <dbReference type="ARBA" id="ARBA00022448"/>
    </source>
</evidence>
<feature type="coiled-coil region" evidence="5">
    <location>
        <begin position="507"/>
        <end position="548"/>
    </location>
</feature>
<dbReference type="GO" id="GO:0060090">
    <property type="term" value="F:molecular adaptor activity"/>
    <property type="evidence" value="ECO:0007669"/>
    <property type="project" value="TreeGrafter"/>
</dbReference>
<dbReference type="GO" id="GO:0061709">
    <property type="term" value="P:reticulophagy"/>
    <property type="evidence" value="ECO:0007669"/>
    <property type="project" value="TreeGrafter"/>
</dbReference>
<reference evidence="7" key="1">
    <citation type="submission" date="2021-01" db="EMBL/GenBank/DDBJ databases">
        <authorList>
            <person name="Corre E."/>
            <person name="Pelletier E."/>
            <person name="Niang G."/>
            <person name="Scheremetjew M."/>
            <person name="Finn R."/>
            <person name="Kale V."/>
            <person name="Holt S."/>
            <person name="Cochrane G."/>
            <person name="Meng A."/>
            <person name="Brown T."/>
            <person name="Cohen L."/>
        </authorList>
    </citation>
    <scope>NUCLEOTIDE SEQUENCE</scope>
    <source>
        <strain evidence="7">BC52</strain>
    </source>
</reference>
<evidence type="ECO:0000256" key="2">
    <source>
        <dbReference type="ARBA" id="ARBA00022927"/>
    </source>
</evidence>
<dbReference type="InterPro" id="IPR045326">
    <property type="entry name" value="ATG17-like_dom"/>
</dbReference>
<dbReference type="PROSITE" id="PS50053">
    <property type="entry name" value="UBIQUITIN_2"/>
    <property type="match status" value="1"/>
</dbReference>
<accession>A0A7S2QRZ3</accession>
<dbReference type="InterPro" id="IPR000626">
    <property type="entry name" value="Ubiquitin-like_dom"/>
</dbReference>
<proteinExistence type="predicted"/>
<dbReference type="GO" id="GO:0000045">
    <property type="term" value="P:autophagosome assembly"/>
    <property type="evidence" value="ECO:0007669"/>
    <property type="project" value="InterPro"/>
</dbReference>
<evidence type="ECO:0000259" key="6">
    <source>
        <dbReference type="PROSITE" id="PS50053"/>
    </source>
</evidence>
<keyword evidence="1" id="KW-0813">Transport</keyword>
<feature type="coiled-coil region" evidence="5">
    <location>
        <begin position="579"/>
        <end position="662"/>
    </location>
</feature>
<name>A0A7S2QRZ3_9EUKA</name>
<sequence>MMKLYLSDTGQCFTVQASGTDGVASLHDRLASETGIPIKSQILLTAEGKTLDSKATLRDYPGLQKPDAALFLFNRKFILETPDLRKIPRNFYEVDMVSSSCFRIHEFSLEEKSSLDVSHVIDQYQRHFQNQYVQAQAYSECHTKRNERSLAMVRTIDAKNRSLRAAYNSLYHHLESMVRFSADFFDGFARLVKENEALYVPFDADLKNLGKIELHPALRRGTRKTLIDIIPESKMRKWLDTCVERQNQLNQAVGILKEKIEGVRKEVKTQGSNSFIAFAERVEARVSESARQRAEAESILETLKGNLSWVQQLMKHTHHMDDLRLFTSQARNKDATHCRNLGAMREVYESSLTPLQTLYECQEQFHSFFYEKLHTISELQTRIRALRKKLSLYQEGSKNLSQMRDELKKIKNLPQIYRNCVSETKRRYLFQEQFMSIVNTFERKLAKSHEAETELRRKFARENWDNLSSEFFPFLRHGPPKIHINVKNLGKLPKIVTDEELKDALGAEDREAKIQAAAKEISQLKKSLEILAEENKRLKELRENQEKSGSIVDMVVSTAKVTPVEVSPMNVKPDQGALVKQLEEEKVCLQEKIQQLESKVHDLGEQHNEMQRTLEESQKNNAHLEVFVDQLKRDRTKNETELETMSMKIAHLLRENRNYKNKNDQEHMWKEVACTRISYRSFQLHDVALFMRQDGFYEAFHKGAPHRYLAIETLRIFKEKPSIILGKIVQIEKSCATNHSKKDNPYHLPIGTDFYMLTVEVLESMQHEEKSE</sequence>
<feature type="domain" description="Ubiquitin-like" evidence="6">
    <location>
        <begin position="2"/>
        <end position="60"/>
    </location>
</feature>
<evidence type="ECO:0000256" key="5">
    <source>
        <dbReference type="SAM" id="Coils"/>
    </source>
</evidence>
<evidence type="ECO:0000256" key="4">
    <source>
        <dbReference type="ARBA" id="ARBA00023054"/>
    </source>
</evidence>
<keyword evidence="3" id="KW-0072">Autophagy</keyword>
<protein>
    <recommendedName>
        <fullName evidence="6">Ubiquitin-like domain-containing protein</fullName>
    </recommendedName>
</protein>
<dbReference type="AlphaFoldDB" id="A0A7S2QRZ3"/>
<evidence type="ECO:0000313" key="7">
    <source>
        <dbReference type="EMBL" id="CAD9650271.1"/>
    </source>
</evidence>
<dbReference type="InterPro" id="IPR019460">
    <property type="entry name" value="Atg11_C"/>
</dbReference>
<dbReference type="GO" id="GO:0015031">
    <property type="term" value="P:protein transport"/>
    <property type="evidence" value="ECO:0007669"/>
    <property type="project" value="UniProtKB-KW"/>
</dbReference>
<dbReference type="GO" id="GO:1990316">
    <property type="term" value="C:Atg1/ULK1 kinase complex"/>
    <property type="evidence" value="ECO:0007669"/>
    <property type="project" value="TreeGrafter"/>
</dbReference>
<gene>
    <name evidence="7" type="ORF">NSPH01132_LOCUS368</name>
</gene>
<dbReference type="PANTHER" id="PTHR13222:SF1">
    <property type="entry name" value="RB1-INDUCIBLE COILED-COIL PROTEIN 1"/>
    <property type="match status" value="1"/>
</dbReference>
<dbReference type="EMBL" id="HBHC01000667">
    <property type="protein sequence ID" value="CAD9650271.1"/>
    <property type="molecule type" value="Transcribed_RNA"/>
</dbReference>
<dbReference type="Pfam" id="PF10377">
    <property type="entry name" value="ATG11"/>
    <property type="match status" value="1"/>
</dbReference>
<keyword evidence="2" id="KW-0653">Protein transport</keyword>
<dbReference type="InterPro" id="IPR040040">
    <property type="entry name" value="ATG11"/>
</dbReference>
<evidence type="ECO:0000256" key="3">
    <source>
        <dbReference type="ARBA" id="ARBA00023006"/>
    </source>
</evidence>
<dbReference type="PANTHER" id="PTHR13222">
    <property type="entry name" value="RB1-INDUCIBLE COILED-COIL"/>
    <property type="match status" value="1"/>
</dbReference>